<name>A0A1A9Z812_GLOPL</name>
<sequence length="140" mass="16285">MPCGHKYVSWLGKEKCLQPHAVASNVIKTLCYVLTFIMGTLETSGMWQLTCGIQQREFSFLFIYSSQKQEGILAISFRYLHIDIPLKPVQIKRENSKYTCINVPTTEVWEYEQLTNQMYLKNIISLSMSRNRSHTLELIT</sequence>
<dbReference type="AlphaFoldDB" id="A0A1A9Z812"/>
<accession>A0A1A9Z812</accession>
<reference evidence="1" key="2">
    <citation type="submission" date="2020-05" db="UniProtKB">
        <authorList>
            <consortium name="EnsemblMetazoa"/>
        </authorList>
    </citation>
    <scope>IDENTIFICATION</scope>
    <source>
        <strain evidence="1">IAEA</strain>
    </source>
</reference>
<protein>
    <submittedName>
        <fullName evidence="1">Uncharacterized protein</fullName>
    </submittedName>
</protein>
<proteinExistence type="predicted"/>
<dbReference type="VEuPathDB" id="VectorBase:GPAI006575"/>
<evidence type="ECO:0000313" key="2">
    <source>
        <dbReference type="Proteomes" id="UP000092445"/>
    </source>
</evidence>
<dbReference type="EnsemblMetazoa" id="GPAI006575-RA">
    <property type="protein sequence ID" value="GPAI006575-PA"/>
    <property type="gene ID" value="GPAI006575"/>
</dbReference>
<evidence type="ECO:0000313" key="1">
    <source>
        <dbReference type="EnsemblMetazoa" id="GPAI006575-PA"/>
    </source>
</evidence>
<keyword evidence="2" id="KW-1185">Reference proteome</keyword>
<organism evidence="1 2">
    <name type="scientific">Glossina pallidipes</name>
    <name type="common">Tsetse fly</name>
    <dbReference type="NCBI Taxonomy" id="7398"/>
    <lineage>
        <taxon>Eukaryota</taxon>
        <taxon>Metazoa</taxon>
        <taxon>Ecdysozoa</taxon>
        <taxon>Arthropoda</taxon>
        <taxon>Hexapoda</taxon>
        <taxon>Insecta</taxon>
        <taxon>Pterygota</taxon>
        <taxon>Neoptera</taxon>
        <taxon>Endopterygota</taxon>
        <taxon>Diptera</taxon>
        <taxon>Brachycera</taxon>
        <taxon>Muscomorpha</taxon>
        <taxon>Hippoboscoidea</taxon>
        <taxon>Glossinidae</taxon>
        <taxon>Glossina</taxon>
    </lineage>
</organism>
<dbReference type="Proteomes" id="UP000092445">
    <property type="component" value="Unassembled WGS sequence"/>
</dbReference>
<reference evidence="2" key="1">
    <citation type="submission" date="2014-03" db="EMBL/GenBank/DDBJ databases">
        <authorList>
            <person name="Aksoy S."/>
            <person name="Warren W."/>
            <person name="Wilson R.K."/>
        </authorList>
    </citation>
    <scope>NUCLEOTIDE SEQUENCE [LARGE SCALE GENOMIC DNA]</scope>
    <source>
        <strain evidence="2">IAEA</strain>
    </source>
</reference>